<evidence type="ECO:0000256" key="3">
    <source>
        <dbReference type="ARBA" id="ARBA00022801"/>
    </source>
</evidence>
<dbReference type="InterPro" id="IPR001650">
    <property type="entry name" value="Helicase_C-like"/>
</dbReference>
<dbReference type="InterPro" id="IPR000629">
    <property type="entry name" value="RNA-helicase_DEAD-box_CS"/>
</dbReference>
<evidence type="ECO:0000256" key="8">
    <source>
        <dbReference type="SAM" id="MobiDB-lite"/>
    </source>
</evidence>
<dbReference type="SUPFAM" id="SSF52540">
    <property type="entry name" value="P-loop containing nucleoside triphosphate hydrolases"/>
    <property type="match status" value="2"/>
</dbReference>
<feature type="compositionally biased region" description="Basic and acidic residues" evidence="8">
    <location>
        <begin position="573"/>
        <end position="583"/>
    </location>
</feature>
<feature type="region of interest" description="Disordered" evidence="8">
    <location>
        <begin position="80"/>
        <end position="129"/>
    </location>
</feature>
<dbReference type="Pfam" id="PF00270">
    <property type="entry name" value="DEAD"/>
    <property type="match status" value="1"/>
</dbReference>
<dbReference type="PROSITE" id="PS51194">
    <property type="entry name" value="HELICASE_CTER"/>
    <property type="match status" value="1"/>
</dbReference>
<keyword evidence="5 7" id="KW-0067">ATP-binding</keyword>
<dbReference type="EC" id="3.6.4.13" evidence="1"/>
<feature type="region of interest" description="Disordered" evidence="8">
    <location>
        <begin position="566"/>
        <end position="697"/>
    </location>
</feature>
<dbReference type="SMART" id="SM00490">
    <property type="entry name" value="HELICc"/>
    <property type="match status" value="1"/>
</dbReference>
<evidence type="ECO:0000256" key="2">
    <source>
        <dbReference type="ARBA" id="ARBA00022741"/>
    </source>
</evidence>
<feature type="short sequence motif" description="Q motif" evidence="6">
    <location>
        <begin position="134"/>
        <end position="162"/>
    </location>
</feature>
<dbReference type="GO" id="GO:0003724">
    <property type="term" value="F:RNA helicase activity"/>
    <property type="evidence" value="ECO:0007669"/>
    <property type="project" value="UniProtKB-EC"/>
</dbReference>
<dbReference type="PANTHER" id="PTHR47959">
    <property type="entry name" value="ATP-DEPENDENT RNA HELICASE RHLE-RELATED"/>
    <property type="match status" value="1"/>
</dbReference>
<dbReference type="Pfam" id="PF00271">
    <property type="entry name" value="Helicase_C"/>
    <property type="match status" value="1"/>
</dbReference>
<feature type="compositionally biased region" description="Polar residues" evidence="8">
    <location>
        <begin position="39"/>
        <end position="48"/>
    </location>
</feature>
<dbReference type="InterPro" id="IPR014001">
    <property type="entry name" value="Helicase_ATP-bd"/>
</dbReference>
<dbReference type="GO" id="GO:0005829">
    <property type="term" value="C:cytosol"/>
    <property type="evidence" value="ECO:0007669"/>
    <property type="project" value="TreeGrafter"/>
</dbReference>
<feature type="region of interest" description="Disordered" evidence="8">
    <location>
        <begin position="710"/>
        <end position="732"/>
    </location>
</feature>
<dbReference type="GO" id="GO:0005524">
    <property type="term" value="F:ATP binding"/>
    <property type="evidence" value="ECO:0007669"/>
    <property type="project" value="UniProtKB-KW"/>
</dbReference>
<dbReference type="EMBL" id="IACT01007278">
    <property type="protein sequence ID" value="LAC26396.1"/>
    <property type="molecule type" value="mRNA"/>
</dbReference>
<dbReference type="CDD" id="cd18787">
    <property type="entry name" value="SF2_C_DEAD"/>
    <property type="match status" value="1"/>
</dbReference>
<dbReference type="PROSITE" id="PS51195">
    <property type="entry name" value="Q_MOTIF"/>
    <property type="match status" value="1"/>
</dbReference>
<feature type="compositionally biased region" description="Basic residues" evidence="8">
    <location>
        <begin position="616"/>
        <end position="625"/>
    </location>
</feature>
<sequence>MEFTMTISDTEENTQASETESEKEVFQGGFSFEIDSDEQSNTFAVSSSRLEDFRSSNFQTSIDEKIRKLREFKKKRENLFETDDKPEEQTSDVKSTSDSSQTTKKRDQMSQMENSAKKKRKIEIPNTCGNPDNIQFNELKLSRPLLKALHEMNFLIPTSIQASAIPSALAGSDILGNAVTGSGKTAAFMLPILERLLHRPKQTRRTRVLILTPTRELAAQCFSMGKDLAKYSDIEICFIVGGLAMKPQEVDLRNRPDIVIATSGRLIDHLRNSQSIHLEDIEILVLDEADRLLEESFTDEIFEIIRMCPRGRQTMLFSATLTSEVNQLAKLSLNNPKRISVDDVYDLSTGLQQEFVRIRDKNESDQLREAIILSLCLNSFHSRTIVFLKSKVIAHRLMILFGLADLSAAELHGNLTQTQRLNSLDSFKLGRVNFLLCTDLASRGLDISGVETVISSHLPNQIRTYVHRVGRTARAGKSGRSVTLVGEKERKTLKTMLKKSKDSVRSRKISPSNIEKCQEMIKNFKDDVQDILYQEMAEKRVRIAEMEANKLQNVIQFQDEILNRPPKTWFQNEKQRKESKQKGIELSSPAEFASKLKSSKKRKSDKESKKDPFRGLSRKKRRRKMIMMDEQKERAVQEKMKSETVKASPSKLTSEQHQRKVARQAKRTVNPQKIATSTSKTSKKRHPARKFASSDEKTDRFAAQIADFGFREEKKSTRKFQKKTKKRFKRRR</sequence>
<evidence type="ECO:0000256" key="4">
    <source>
        <dbReference type="ARBA" id="ARBA00022806"/>
    </source>
</evidence>
<keyword evidence="4 7" id="KW-0347">Helicase</keyword>
<evidence type="ECO:0000256" key="7">
    <source>
        <dbReference type="RuleBase" id="RU000492"/>
    </source>
</evidence>
<dbReference type="PROSITE" id="PS00039">
    <property type="entry name" value="DEAD_ATP_HELICASE"/>
    <property type="match status" value="1"/>
</dbReference>
<protein>
    <recommendedName>
        <fullName evidence="1">RNA helicase</fullName>
        <ecNumber evidence="1">3.6.4.13</ecNumber>
    </recommendedName>
</protein>
<dbReference type="AlphaFoldDB" id="A0A6A7G6A0"/>
<feature type="compositionally biased region" description="Polar residues" evidence="8">
    <location>
        <begin position="1"/>
        <end position="18"/>
    </location>
</feature>
<reference evidence="12" key="1">
    <citation type="submission" date="2017-11" db="EMBL/GenBank/DDBJ databases">
        <title>The sensing device of the deep-sea amphipod.</title>
        <authorList>
            <person name="Kobayashi H."/>
            <person name="Nagahama T."/>
            <person name="Arai W."/>
            <person name="Sasagawa Y."/>
            <person name="Umeda M."/>
            <person name="Hayashi T."/>
            <person name="Nikaido I."/>
            <person name="Watanabe H."/>
            <person name="Oguri K."/>
            <person name="Kitazato H."/>
            <person name="Fujioka K."/>
            <person name="Kido Y."/>
            <person name="Takami H."/>
        </authorList>
    </citation>
    <scope>NUCLEOTIDE SEQUENCE</scope>
    <source>
        <tissue evidence="12">Whole body</tissue>
    </source>
</reference>
<dbReference type="GO" id="GO:0016787">
    <property type="term" value="F:hydrolase activity"/>
    <property type="evidence" value="ECO:0007669"/>
    <property type="project" value="UniProtKB-KW"/>
</dbReference>
<feature type="compositionally biased region" description="Low complexity" evidence="8">
    <location>
        <begin position="92"/>
        <end position="102"/>
    </location>
</feature>
<organism evidence="12">
    <name type="scientific">Hirondellea gigas</name>
    <dbReference type="NCBI Taxonomy" id="1518452"/>
    <lineage>
        <taxon>Eukaryota</taxon>
        <taxon>Metazoa</taxon>
        <taxon>Ecdysozoa</taxon>
        <taxon>Arthropoda</taxon>
        <taxon>Crustacea</taxon>
        <taxon>Multicrustacea</taxon>
        <taxon>Malacostraca</taxon>
        <taxon>Eumalacostraca</taxon>
        <taxon>Peracarida</taxon>
        <taxon>Amphipoda</taxon>
        <taxon>Amphilochidea</taxon>
        <taxon>Lysianassida</taxon>
        <taxon>Lysianassidira</taxon>
        <taxon>Lysianassoidea</taxon>
        <taxon>Lysianassidae</taxon>
        <taxon>Hirondellea</taxon>
    </lineage>
</organism>
<dbReference type="GO" id="GO:0003676">
    <property type="term" value="F:nucleic acid binding"/>
    <property type="evidence" value="ECO:0007669"/>
    <property type="project" value="InterPro"/>
</dbReference>
<keyword evidence="3 7" id="KW-0378">Hydrolase</keyword>
<evidence type="ECO:0000259" key="10">
    <source>
        <dbReference type="PROSITE" id="PS51194"/>
    </source>
</evidence>
<accession>A0A6A7G6A0</accession>
<proteinExistence type="evidence at transcript level"/>
<evidence type="ECO:0000259" key="11">
    <source>
        <dbReference type="PROSITE" id="PS51195"/>
    </source>
</evidence>
<feature type="domain" description="Helicase ATP-binding" evidence="9">
    <location>
        <begin position="165"/>
        <end position="339"/>
    </location>
</feature>
<feature type="compositionally biased region" description="Basic residues" evidence="8">
    <location>
        <begin position="716"/>
        <end position="732"/>
    </location>
</feature>
<dbReference type="PROSITE" id="PS51192">
    <property type="entry name" value="HELICASE_ATP_BIND_1"/>
    <property type="match status" value="1"/>
</dbReference>
<dbReference type="InterPro" id="IPR011545">
    <property type="entry name" value="DEAD/DEAH_box_helicase_dom"/>
</dbReference>
<evidence type="ECO:0000256" key="5">
    <source>
        <dbReference type="ARBA" id="ARBA00022840"/>
    </source>
</evidence>
<dbReference type="SMART" id="SM00487">
    <property type="entry name" value="DEXDc"/>
    <property type="match status" value="1"/>
</dbReference>
<dbReference type="Gene3D" id="3.40.50.300">
    <property type="entry name" value="P-loop containing nucleotide triphosphate hydrolases"/>
    <property type="match status" value="2"/>
</dbReference>
<feature type="domain" description="Helicase C-terminal" evidence="10">
    <location>
        <begin position="350"/>
        <end position="515"/>
    </location>
</feature>
<evidence type="ECO:0000256" key="1">
    <source>
        <dbReference type="ARBA" id="ARBA00012552"/>
    </source>
</evidence>
<dbReference type="InterPro" id="IPR027417">
    <property type="entry name" value="P-loop_NTPase"/>
</dbReference>
<evidence type="ECO:0000256" key="6">
    <source>
        <dbReference type="PROSITE-ProRule" id="PRU00552"/>
    </source>
</evidence>
<evidence type="ECO:0000259" key="9">
    <source>
        <dbReference type="PROSITE" id="PS51192"/>
    </source>
</evidence>
<name>A0A6A7G6A0_9CRUS</name>
<feature type="domain" description="DEAD-box RNA helicase Q" evidence="11">
    <location>
        <begin position="134"/>
        <end position="162"/>
    </location>
</feature>
<keyword evidence="2 7" id="KW-0547">Nucleotide-binding</keyword>
<dbReference type="CDD" id="cd17947">
    <property type="entry name" value="DEADc_DDX27"/>
    <property type="match status" value="1"/>
</dbReference>
<feature type="region of interest" description="Disordered" evidence="8">
    <location>
        <begin position="1"/>
        <end position="49"/>
    </location>
</feature>
<feature type="compositionally biased region" description="Polar residues" evidence="8">
    <location>
        <begin position="645"/>
        <end position="655"/>
    </location>
</feature>
<dbReference type="PANTHER" id="PTHR47959:SF1">
    <property type="entry name" value="ATP-DEPENDENT RNA HELICASE DBPA"/>
    <property type="match status" value="1"/>
</dbReference>
<dbReference type="InterPro" id="IPR050079">
    <property type="entry name" value="DEAD_box_RNA_helicase"/>
</dbReference>
<feature type="compositionally biased region" description="Basic and acidic residues" evidence="8">
    <location>
        <begin position="626"/>
        <end position="644"/>
    </location>
</feature>
<dbReference type="InterPro" id="IPR014014">
    <property type="entry name" value="RNA_helicase_DEAD_Q_motif"/>
</dbReference>
<comment type="similarity">
    <text evidence="7">Belongs to the DEAD box helicase family.</text>
</comment>
<evidence type="ECO:0000313" key="12">
    <source>
        <dbReference type="EMBL" id="LAC26396.1"/>
    </source>
</evidence>
<feature type="compositionally biased region" description="Basic and acidic residues" evidence="8">
    <location>
        <begin position="604"/>
        <end position="613"/>
    </location>
</feature>